<evidence type="ECO:0000313" key="2">
    <source>
        <dbReference type="Proteomes" id="UP001209878"/>
    </source>
</evidence>
<reference evidence="1" key="1">
    <citation type="journal article" date="2023" name="Mol. Biol. Evol.">
        <title>Third-Generation Sequencing Reveals the Adaptive Role of the Epigenome in Three Deep-Sea Polychaetes.</title>
        <authorList>
            <person name="Perez M."/>
            <person name="Aroh O."/>
            <person name="Sun Y."/>
            <person name="Lan Y."/>
            <person name="Juniper S.K."/>
            <person name="Young C.R."/>
            <person name="Angers B."/>
            <person name="Qian P.Y."/>
        </authorList>
    </citation>
    <scope>NUCLEOTIDE SEQUENCE</scope>
    <source>
        <strain evidence="1">R07B-5</strain>
    </source>
</reference>
<comment type="caution">
    <text evidence="1">The sequence shown here is derived from an EMBL/GenBank/DDBJ whole genome shotgun (WGS) entry which is preliminary data.</text>
</comment>
<gene>
    <name evidence="1" type="ORF">NP493_334g01014</name>
</gene>
<protein>
    <submittedName>
        <fullName evidence="1">Uncharacterized protein</fullName>
    </submittedName>
</protein>
<dbReference type="EMBL" id="JAODUO010000334">
    <property type="protein sequence ID" value="KAK2182828.1"/>
    <property type="molecule type" value="Genomic_DNA"/>
</dbReference>
<name>A0AAD9NVQ5_RIDPI</name>
<dbReference type="AlphaFoldDB" id="A0AAD9NVQ5"/>
<keyword evidence="2" id="KW-1185">Reference proteome</keyword>
<organism evidence="1 2">
    <name type="scientific">Ridgeia piscesae</name>
    <name type="common">Tubeworm</name>
    <dbReference type="NCBI Taxonomy" id="27915"/>
    <lineage>
        <taxon>Eukaryota</taxon>
        <taxon>Metazoa</taxon>
        <taxon>Spiralia</taxon>
        <taxon>Lophotrochozoa</taxon>
        <taxon>Annelida</taxon>
        <taxon>Polychaeta</taxon>
        <taxon>Sedentaria</taxon>
        <taxon>Canalipalpata</taxon>
        <taxon>Sabellida</taxon>
        <taxon>Siboglinidae</taxon>
        <taxon>Ridgeia</taxon>
    </lineage>
</organism>
<accession>A0AAD9NVQ5</accession>
<proteinExistence type="predicted"/>
<sequence length="110" mass="12219">MCEVWDRCKELDTYEAIVVGIASRIEGTAFYEYHKALAALILQHNIKLDWGVRDNGLVCTLFVGQTAKVCSLCGSVAHLSGFCPMLANANGTPVHRWGKRVSKMNKLLKH</sequence>
<evidence type="ECO:0000313" key="1">
    <source>
        <dbReference type="EMBL" id="KAK2182828.1"/>
    </source>
</evidence>
<dbReference type="Proteomes" id="UP001209878">
    <property type="component" value="Unassembled WGS sequence"/>
</dbReference>